<name>A0AAN0MGT8_9RHOB</name>
<dbReference type="AlphaFoldDB" id="A0AAN0MGT8"/>
<evidence type="ECO:0000313" key="2">
    <source>
        <dbReference type="EMBL" id="WZU67976.2"/>
    </source>
</evidence>
<evidence type="ECO:0000256" key="1">
    <source>
        <dbReference type="SAM" id="Phobius"/>
    </source>
</evidence>
<sequence>MSVDRFLLVIFSTIILTFPAMAAWGWLQPGNEDKSLISFLEMLETLPGFVVVSLFFGWIVWIPVALIALVVGMPLWISALKFFAKKNVRQRMSVVIATLLVVCVTTLGTDIFFMTLSASPHGAGRFAVTIVFGPAAAVIAIVITQLLYGFD</sequence>
<feature type="transmembrane region" description="Helical" evidence="1">
    <location>
        <begin position="92"/>
        <end position="114"/>
    </location>
</feature>
<evidence type="ECO:0000313" key="3">
    <source>
        <dbReference type="Proteomes" id="UP001470809"/>
    </source>
</evidence>
<dbReference type="RefSeq" id="WP_373634963.1">
    <property type="nucleotide sequence ID" value="NZ_CP151767.2"/>
</dbReference>
<keyword evidence="3" id="KW-1185">Reference proteome</keyword>
<feature type="transmembrane region" description="Helical" evidence="1">
    <location>
        <begin position="46"/>
        <end position="71"/>
    </location>
</feature>
<protein>
    <submittedName>
        <fullName evidence="2">Uncharacterized protein</fullName>
    </submittedName>
</protein>
<reference evidence="3" key="1">
    <citation type="submission" date="2024-04" db="EMBL/GenBank/DDBJ databases">
        <title>Phylogenomic analyses of a clade within the roseobacter group suggest taxonomic reassignments of species of the genera Aestuariivita, Citreicella, Loktanella, Nautella, Pelagibaca, Ruegeria, Thalassobius, Thiobacimonas and Tropicibacter, and the proposal o.</title>
        <authorList>
            <person name="Jeon C.O."/>
        </authorList>
    </citation>
    <scope>NUCLEOTIDE SEQUENCE [LARGE SCALE GENOMIC DNA]</scope>
    <source>
        <strain evidence="3">SS1-5</strain>
    </source>
</reference>
<accession>A0AAN0MGT8</accession>
<gene>
    <name evidence="2" type="ORF">AABB31_03245</name>
</gene>
<dbReference type="Proteomes" id="UP001470809">
    <property type="component" value="Chromosome"/>
</dbReference>
<reference evidence="2 3" key="2">
    <citation type="submission" date="2024-08" db="EMBL/GenBank/DDBJ databases">
        <title>Phylogenomic analyses of a clade within the roseobacter group suggest taxonomic reassignments of species of the genera Aestuariivita, Citreicella, Loktanella, Nautella, Pelagibaca, Ruegeria, Thalassobius, Thiobacimonas and Tropicibacter, and the proposal o.</title>
        <authorList>
            <person name="Jeon C.O."/>
        </authorList>
    </citation>
    <scope>NUCLEOTIDE SEQUENCE [LARGE SCALE GENOMIC DNA]</scope>
    <source>
        <strain evidence="2 3">SS1-5</strain>
    </source>
</reference>
<keyword evidence="1" id="KW-1133">Transmembrane helix</keyword>
<proteinExistence type="predicted"/>
<dbReference type="EMBL" id="CP151767">
    <property type="protein sequence ID" value="WZU67976.2"/>
    <property type="molecule type" value="Genomic_DNA"/>
</dbReference>
<dbReference type="KEGG" id="yrh:AABB31_03245"/>
<organism evidence="2 3">
    <name type="scientific">Yoonia rhodophyticola</name>
    <dbReference type="NCBI Taxonomy" id="3137370"/>
    <lineage>
        <taxon>Bacteria</taxon>
        <taxon>Pseudomonadati</taxon>
        <taxon>Pseudomonadota</taxon>
        <taxon>Alphaproteobacteria</taxon>
        <taxon>Rhodobacterales</taxon>
        <taxon>Paracoccaceae</taxon>
        <taxon>Yoonia</taxon>
    </lineage>
</organism>
<keyword evidence="1" id="KW-0812">Transmembrane</keyword>
<feature type="transmembrane region" description="Helical" evidence="1">
    <location>
        <begin position="126"/>
        <end position="148"/>
    </location>
</feature>
<keyword evidence="1" id="KW-0472">Membrane</keyword>